<evidence type="ECO:0000313" key="3">
    <source>
        <dbReference type="EMBL" id="MBN4068097.1"/>
    </source>
</evidence>
<dbReference type="Gene3D" id="2.20.200.10">
    <property type="entry name" value="Outer membrane efflux proteins (OEP)"/>
    <property type="match status" value="1"/>
</dbReference>
<organism evidence="3 4">
    <name type="scientific">Desulfotalea psychrophila</name>
    <dbReference type="NCBI Taxonomy" id="84980"/>
    <lineage>
        <taxon>Bacteria</taxon>
        <taxon>Pseudomonadati</taxon>
        <taxon>Thermodesulfobacteriota</taxon>
        <taxon>Desulfobulbia</taxon>
        <taxon>Desulfobulbales</taxon>
        <taxon>Desulfocapsaceae</taxon>
        <taxon>Desulfotalea</taxon>
    </lineage>
</organism>
<comment type="subcellular location">
    <subcellularLocation>
        <location evidence="2">Cell membrane</location>
        <topology evidence="2">Lipid-anchor</topology>
    </subcellularLocation>
</comment>
<reference evidence="3 4" key="1">
    <citation type="submission" date="2021-02" db="EMBL/GenBank/DDBJ databases">
        <title>Activity-based single-cell genomes from oceanic crustal fluid captures similar information to metagenomic and metatranscriptomic surveys with orders of magnitude less sampling.</title>
        <authorList>
            <person name="D'Angelo T.S."/>
            <person name="Orcutt B.N."/>
        </authorList>
    </citation>
    <scope>NUCLEOTIDE SEQUENCE [LARGE SCALE GENOMIC DNA]</scope>
    <source>
        <strain evidence="3">AH-315-G02</strain>
    </source>
</reference>
<keyword evidence="2" id="KW-0472">Membrane</keyword>
<dbReference type="Pfam" id="PF02321">
    <property type="entry name" value="OEP"/>
    <property type="match status" value="2"/>
</dbReference>
<proteinExistence type="inferred from homology"/>
<dbReference type="Gene3D" id="1.20.1600.10">
    <property type="entry name" value="Outer membrane efflux proteins (OEP)"/>
    <property type="match status" value="1"/>
</dbReference>
<dbReference type="NCBIfam" id="TIGR01845">
    <property type="entry name" value="outer_NodT"/>
    <property type="match status" value="1"/>
</dbReference>
<dbReference type="InterPro" id="IPR010131">
    <property type="entry name" value="MdtP/NodT-like"/>
</dbReference>
<keyword evidence="2" id="KW-0812">Transmembrane</keyword>
<keyword evidence="2" id="KW-1134">Transmembrane beta strand</keyword>
<dbReference type="EMBL" id="JAFITO010000004">
    <property type="protein sequence ID" value="MBN4068097.1"/>
    <property type="molecule type" value="Genomic_DNA"/>
</dbReference>
<evidence type="ECO:0000313" key="4">
    <source>
        <dbReference type="Proteomes" id="UP000717534"/>
    </source>
</evidence>
<keyword evidence="4" id="KW-1185">Reference proteome</keyword>
<dbReference type="PANTHER" id="PTHR30203">
    <property type="entry name" value="OUTER MEMBRANE CATION EFFLUX PROTEIN"/>
    <property type="match status" value="1"/>
</dbReference>
<name>A0ABS3ATZ9_9BACT</name>
<dbReference type="Proteomes" id="UP000717534">
    <property type="component" value="Unassembled WGS sequence"/>
</dbReference>
<comment type="caution">
    <text evidence="3">The sequence shown here is derived from an EMBL/GenBank/DDBJ whole genome shotgun (WGS) entry which is preliminary data.</text>
</comment>
<accession>A0ABS3ATZ9</accession>
<evidence type="ECO:0000256" key="2">
    <source>
        <dbReference type="RuleBase" id="RU362097"/>
    </source>
</evidence>
<evidence type="ECO:0000256" key="1">
    <source>
        <dbReference type="ARBA" id="ARBA00007613"/>
    </source>
</evidence>
<dbReference type="InterPro" id="IPR003423">
    <property type="entry name" value="OMP_efflux"/>
</dbReference>
<comment type="similarity">
    <text evidence="1 2">Belongs to the outer membrane factor (OMF) (TC 1.B.17) family.</text>
</comment>
<sequence>MMATTNSTRSLTHGIAAGLTILFLHGCAGPVATQEEATASIKGNVVEKRVPDSFAEKAEQGTVDDGWIKSFNDPTLTTLTNEALAANPGLQIAKAKVDQANGLTRQAEAGLKPTVGYAGGYADTEYEGSGTGRGGGAGGVAISWEADVWGRIGTDIAGSEQETAATAADYQFARQSLAASVANGWFMANTAKFLHQFAEDVVTLQQKRVEIAVAMQEIGKGTERDVHLARGSAASARGAARNALSASEKALRSLELLLGRYPSAELKTADILIAVPPPIPAGIPSAIMERRPDLIAAEHRVAAAFYKQKEAELLHLPRFSFSLGVGLNTINDTIAGLNAGLFGPLYTGGAIEAEVDKATAVQKGAIAAYAQAALNAFKEVEESLAAEEHLLKREEYLTIEVRENKKAYDQTMKQHEIGQINLLDVLIVENKWIASRIAEMDVAGQRLMNRVNLHLALGGSFEEIPVAAEQQ</sequence>
<keyword evidence="2" id="KW-0564">Palmitate</keyword>
<dbReference type="PANTHER" id="PTHR30203:SF30">
    <property type="entry name" value="OUTER MEMBRANE PROTEIN-RELATED"/>
    <property type="match status" value="1"/>
</dbReference>
<gene>
    <name evidence="3" type="ORF">JYU06_01035</name>
</gene>
<protein>
    <submittedName>
        <fullName evidence="3">TolC family protein</fullName>
    </submittedName>
</protein>
<keyword evidence="2" id="KW-0449">Lipoprotein</keyword>
<dbReference type="SUPFAM" id="SSF56954">
    <property type="entry name" value="Outer membrane efflux proteins (OEP)"/>
    <property type="match status" value="1"/>
</dbReference>